<evidence type="ECO:0008006" key="4">
    <source>
        <dbReference type="Google" id="ProtNLM"/>
    </source>
</evidence>
<dbReference type="Proteomes" id="UP001328107">
    <property type="component" value="Unassembled WGS sequence"/>
</dbReference>
<proteinExistence type="predicted"/>
<feature type="non-terminal residue" evidence="2">
    <location>
        <position position="84"/>
    </location>
</feature>
<dbReference type="EMBL" id="BTRK01000004">
    <property type="protein sequence ID" value="GMR44868.1"/>
    <property type="molecule type" value="Genomic_DNA"/>
</dbReference>
<accession>A0AAN5CI55</accession>
<name>A0AAN5CI55_9BILA</name>
<keyword evidence="3" id="KW-1185">Reference proteome</keyword>
<keyword evidence="1" id="KW-1133">Transmembrane helix</keyword>
<feature type="transmembrane region" description="Helical" evidence="1">
    <location>
        <begin position="49"/>
        <end position="67"/>
    </location>
</feature>
<reference evidence="3" key="1">
    <citation type="submission" date="2022-10" db="EMBL/GenBank/DDBJ databases">
        <title>Genome assembly of Pristionchus species.</title>
        <authorList>
            <person name="Yoshida K."/>
            <person name="Sommer R.J."/>
        </authorList>
    </citation>
    <scope>NUCLEOTIDE SEQUENCE [LARGE SCALE GENOMIC DNA]</scope>
    <source>
        <strain evidence="3">RS5460</strain>
    </source>
</reference>
<evidence type="ECO:0000256" key="1">
    <source>
        <dbReference type="SAM" id="Phobius"/>
    </source>
</evidence>
<keyword evidence="1" id="KW-0472">Membrane</keyword>
<sequence>MECFIEYQFLRNFWALLIVIGGLSIFTFITLHTFAILRRASNLSKKTRSFHRTMIILLILLVCRSFDKLFWNHLSGRNSHLLHP</sequence>
<dbReference type="AlphaFoldDB" id="A0AAN5CI55"/>
<gene>
    <name evidence="2" type="ORF">PMAYCL1PPCAC_15063</name>
</gene>
<evidence type="ECO:0000313" key="3">
    <source>
        <dbReference type="Proteomes" id="UP001328107"/>
    </source>
</evidence>
<comment type="caution">
    <text evidence="2">The sequence shown here is derived from an EMBL/GenBank/DDBJ whole genome shotgun (WGS) entry which is preliminary data.</text>
</comment>
<feature type="transmembrane region" description="Helical" evidence="1">
    <location>
        <begin position="12"/>
        <end position="37"/>
    </location>
</feature>
<evidence type="ECO:0000313" key="2">
    <source>
        <dbReference type="EMBL" id="GMR44868.1"/>
    </source>
</evidence>
<organism evidence="2 3">
    <name type="scientific">Pristionchus mayeri</name>
    <dbReference type="NCBI Taxonomy" id="1317129"/>
    <lineage>
        <taxon>Eukaryota</taxon>
        <taxon>Metazoa</taxon>
        <taxon>Ecdysozoa</taxon>
        <taxon>Nematoda</taxon>
        <taxon>Chromadorea</taxon>
        <taxon>Rhabditida</taxon>
        <taxon>Rhabditina</taxon>
        <taxon>Diplogasteromorpha</taxon>
        <taxon>Diplogasteroidea</taxon>
        <taxon>Neodiplogasteridae</taxon>
        <taxon>Pristionchus</taxon>
    </lineage>
</organism>
<keyword evidence="1" id="KW-0812">Transmembrane</keyword>
<protein>
    <recommendedName>
        <fullName evidence="4">G protein-coupled receptor</fullName>
    </recommendedName>
</protein>